<evidence type="ECO:0000256" key="2">
    <source>
        <dbReference type="SAM" id="MobiDB-lite"/>
    </source>
</evidence>
<feature type="region of interest" description="Disordered" evidence="2">
    <location>
        <begin position="308"/>
        <end position="330"/>
    </location>
</feature>
<feature type="compositionally biased region" description="Polar residues" evidence="2">
    <location>
        <begin position="88"/>
        <end position="105"/>
    </location>
</feature>
<keyword evidence="1" id="KW-0175">Coiled coil</keyword>
<feature type="region of interest" description="Disordered" evidence="2">
    <location>
        <begin position="210"/>
        <end position="238"/>
    </location>
</feature>
<feature type="transmembrane region" description="Helical" evidence="3">
    <location>
        <begin position="342"/>
        <end position="360"/>
    </location>
</feature>
<sequence>MVQNRLREAKPGEKSPPGTKNTSPPSRRVQQKANPDASVTLNVENTPPKVSRGGNPALACPRKLSLDPTGTKSHFKFGSPQDLKIDFQYQSNASTSVPGASTNHQGKSDQDADTKEQPILAQSSAAKDKKTSQSNAMKNTAAPGVDSELEDTILLDDSYVLPKGPKSPSGTSVTSGRVVKSPVPPSKKFVKFVMPYRGDSTASSFDNIRRLSGDGTQGKGSILGPQKKKRASSSISTAAPEVYKPKDCVLTPAAQVDLEQLKLRALEKDNQLSTLETTILQITDTISELEERLKASESANAKIRKDFEALKKSQQKNNPKVDEIDDDDDDEPKPLYQNIRRICQVFIIAMIVYVVLGGLLR</sequence>
<feature type="compositionally biased region" description="Polar residues" evidence="2">
    <location>
        <begin position="31"/>
        <end position="45"/>
    </location>
</feature>
<name>A0AAV9VA47_9PEZI</name>
<comment type="caution">
    <text evidence="4">The sequence shown here is derived from an EMBL/GenBank/DDBJ whole genome shotgun (WGS) entry which is preliminary data.</text>
</comment>
<protein>
    <submittedName>
        <fullName evidence="4">Uncharacterized protein</fullName>
    </submittedName>
</protein>
<keyword evidence="3" id="KW-0812">Transmembrane</keyword>
<evidence type="ECO:0000313" key="4">
    <source>
        <dbReference type="EMBL" id="KAK6358001.1"/>
    </source>
</evidence>
<feature type="compositionally biased region" description="Basic and acidic residues" evidence="2">
    <location>
        <begin position="1"/>
        <end position="13"/>
    </location>
</feature>
<feature type="region of interest" description="Disordered" evidence="2">
    <location>
        <begin position="161"/>
        <end position="180"/>
    </location>
</feature>
<proteinExistence type="predicted"/>
<keyword evidence="3" id="KW-0472">Membrane</keyword>
<dbReference type="Proteomes" id="UP001373714">
    <property type="component" value="Unassembled WGS sequence"/>
</dbReference>
<accession>A0AAV9VA47</accession>
<organism evidence="4 5">
    <name type="scientific">Orbilia blumenaviensis</name>
    <dbReference type="NCBI Taxonomy" id="1796055"/>
    <lineage>
        <taxon>Eukaryota</taxon>
        <taxon>Fungi</taxon>
        <taxon>Dikarya</taxon>
        <taxon>Ascomycota</taxon>
        <taxon>Pezizomycotina</taxon>
        <taxon>Orbiliomycetes</taxon>
        <taxon>Orbiliales</taxon>
        <taxon>Orbiliaceae</taxon>
        <taxon>Orbilia</taxon>
    </lineage>
</organism>
<gene>
    <name evidence="4" type="ORF">TWF730_007355</name>
</gene>
<feature type="coiled-coil region" evidence="1">
    <location>
        <begin position="258"/>
        <end position="306"/>
    </location>
</feature>
<feature type="compositionally biased region" description="Basic and acidic residues" evidence="2">
    <location>
        <begin position="106"/>
        <end position="116"/>
    </location>
</feature>
<reference evidence="4 5" key="1">
    <citation type="submission" date="2019-10" db="EMBL/GenBank/DDBJ databases">
        <authorList>
            <person name="Palmer J.M."/>
        </authorList>
    </citation>
    <scope>NUCLEOTIDE SEQUENCE [LARGE SCALE GENOMIC DNA]</scope>
    <source>
        <strain evidence="4 5">TWF730</strain>
    </source>
</reference>
<evidence type="ECO:0000256" key="1">
    <source>
        <dbReference type="SAM" id="Coils"/>
    </source>
</evidence>
<keyword evidence="3" id="KW-1133">Transmembrane helix</keyword>
<feature type="region of interest" description="Disordered" evidence="2">
    <location>
        <begin position="1"/>
        <end position="149"/>
    </location>
</feature>
<evidence type="ECO:0000313" key="5">
    <source>
        <dbReference type="Proteomes" id="UP001373714"/>
    </source>
</evidence>
<evidence type="ECO:0000256" key="3">
    <source>
        <dbReference type="SAM" id="Phobius"/>
    </source>
</evidence>
<dbReference type="EMBL" id="JAVHNS010000004">
    <property type="protein sequence ID" value="KAK6358001.1"/>
    <property type="molecule type" value="Genomic_DNA"/>
</dbReference>
<dbReference type="AlphaFoldDB" id="A0AAV9VA47"/>
<keyword evidence="5" id="KW-1185">Reference proteome</keyword>